<dbReference type="EMBL" id="WQMS01000006">
    <property type="protein sequence ID" value="MVO77208.1"/>
    <property type="molecule type" value="Genomic_DNA"/>
</dbReference>
<reference evidence="2 3" key="1">
    <citation type="submission" date="2019-12" db="EMBL/GenBank/DDBJ databases">
        <authorList>
            <person name="Huq M.A."/>
        </authorList>
    </citation>
    <scope>NUCLEOTIDE SEQUENCE [LARGE SCALE GENOMIC DNA]</scope>
    <source>
        <strain evidence="2 3">MAH-20</strain>
    </source>
</reference>
<proteinExistence type="predicted"/>
<keyword evidence="1" id="KW-0732">Signal</keyword>
<sequence>MARFSRLILGAALAAVTVTPALAGQRPSPEARLDKLIGDRVPGKPVSCINLRDVQSSTIIDGTAIVYRVGSKLYVNRPQSGARWLDDDDILSTRTIGSQLCRIDAVHLIDRSARFQRGFVVLGDFVPYSRQR</sequence>
<organism evidence="2 3">
    <name type="scientific">Sphingomonas horti</name>
    <dbReference type="NCBI Taxonomy" id="2682842"/>
    <lineage>
        <taxon>Bacteria</taxon>
        <taxon>Pseudomonadati</taxon>
        <taxon>Pseudomonadota</taxon>
        <taxon>Alphaproteobacteria</taxon>
        <taxon>Sphingomonadales</taxon>
        <taxon>Sphingomonadaceae</taxon>
        <taxon>Sphingomonas</taxon>
    </lineage>
</organism>
<protein>
    <submittedName>
        <fullName evidence="2">Uncharacterized protein</fullName>
    </submittedName>
</protein>
<evidence type="ECO:0000313" key="3">
    <source>
        <dbReference type="Proteomes" id="UP000441389"/>
    </source>
</evidence>
<evidence type="ECO:0000256" key="1">
    <source>
        <dbReference type="SAM" id="SignalP"/>
    </source>
</evidence>
<dbReference type="Proteomes" id="UP000441389">
    <property type="component" value="Unassembled WGS sequence"/>
</dbReference>
<dbReference type="AlphaFoldDB" id="A0A6I4IZD8"/>
<keyword evidence="3" id="KW-1185">Reference proteome</keyword>
<evidence type="ECO:0000313" key="2">
    <source>
        <dbReference type="EMBL" id="MVO77208.1"/>
    </source>
</evidence>
<feature type="chain" id="PRO_5026075015" evidence="1">
    <location>
        <begin position="24"/>
        <end position="132"/>
    </location>
</feature>
<feature type="signal peptide" evidence="1">
    <location>
        <begin position="1"/>
        <end position="23"/>
    </location>
</feature>
<name>A0A6I4IZD8_9SPHN</name>
<accession>A0A6I4IZD8</accession>
<dbReference type="RefSeq" id="WP_157026178.1">
    <property type="nucleotide sequence ID" value="NZ_WQMS01000006.1"/>
</dbReference>
<gene>
    <name evidence="2" type="ORF">GON01_04545</name>
</gene>
<comment type="caution">
    <text evidence="2">The sequence shown here is derived from an EMBL/GenBank/DDBJ whole genome shotgun (WGS) entry which is preliminary data.</text>
</comment>